<keyword evidence="5 6" id="KW-0472">Membrane</keyword>
<evidence type="ECO:0000256" key="2">
    <source>
        <dbReference type="ARBA" id="ARBA00022475"/>
    </source>
</evidence>
<feature type="transmembrane region" description="Helical" evidence="6">
    <location>
        <begin position="278"/>
        <end position="301"/>
    </location>
</feature>
<dbReference type="SUPFAM" id="SSF141868">
    <property type="entry name" value="EAL domain-like"/>
    <property type="match status" value="1"/>
</dbReference>
<gene>
    <name evidence="10" type="ORF">GXP70_26165</name>
</gene>
<protein>
    <submittedName>
        <fullName evidence="10">EAL domain-containing protein</fullName>
    </submittedName>
</protein>
<feature type="domain" description="HAMP" evidence="8">
    <location>
        <begin position="302"/>
        <end position="354"/>
    </location>
</feature>
<dbReference type="InterPro" id="IPR033479">
    <property type="entry name" value="dCache_1"/>
</dbReference>
<dbReference type="SUPFAM" id="SSF55073">
    <property type="entry name" value="Nucleotide cyclase"/>
    <property type="match status" value="1"/>
</dbReference>
<dbReference type="PANTHER" id="PTHR44757:SF2">
    <property type="entry name" value="BIOFILM ARCHITECTURE MAINTENANCE PROTEIN MBAA"/>
    <property type="match status" value="1"/>
</dbReference>
<evidence type="ECO:0000259" key="7">
    <source>
        <dbReference type="PROSITE" id="PS50883"/>
    </source>
</evidence>
<dbReference type="PROSITE" id="PS50885">
    <property type="entry name" value="HAMP"/>
    <property type="match status" value="1"/>
</dbReference>
<evidence type="ECO:0000256" key="3">
    <source>
        <dbReference type="ARBA" id="ARBA00022692"/>
    </source>
</evidence>
<dbReference type="CDD" id="cd01948">
    <property type="entry name" value="EAL"/>
    <property type="match status" value="1"/>
</dbReference>
<dbReference type="RefSeq" id="WP_162359539.1">
    <property type="nucleotide sequence ID" value="NZ_CP048209.1"/>
</dbReference>
<dbReference type="Pfam" id="PF00990">
    <property type="entry name" value="GGDEF"/>
    <property type="match status" value="1"/>
</dbReference>
<dbReference type="Pfam" id="PF00672">
    <property type="entry name" value="HAMP"/>
    <property type="match status" value="1"/>
</dbReference>
<dbReference type="SMART" id="SM00052">
    <property type="entry name" value="EAL"/>
    <property type="match status" value="1"/>
</dbReference>
<sequence length="787" mass="86432">MRFFNVRTKLIFSVLIILSLSCVLIGWFSYGTAYRQVSKKTLEGMRRNVEILNCSIEQTIELRKRETLLIAGLTNAGDIGPRQGDEDPAIRAMLDGLIKQNPEMGNPLVASDQGAYMISPKSAVFTDPDYDPRGRDWYKLAMANPGEAMLSRPILSKVKDAGYVVPVSAATADRRGVFVISIPLAEWTRSVNQSKIGESGFVYMLDSDGGFIAGPQGAIGTKAEAEPYASILARPSGAIRYKADGRQKQAIFLTNDLTGWKIVGEIDQEEINQAVRPIFQTTLFVLLGALLLSAGIISLIIRSIIRPLHTLAAASDRIGEGDLSGHVTIDSDDEFKKLGDAFNHMVDSLRTFAFYDPLTNLPNRRQFANSMQRAVEHAEAAGAKPAIVFLDIDNFKRINDTLGHTVGDGLLGQAANRLTTHFGAEGTVARFGGDEFVILLEDAPDRERLKALMDTIGELFLPPFMIQEQRIVVKASIGAAVYPEHGLSGEELLKNADTAMYRAKELGRNNAQFFEGGMNDAVVKKSRMEQALRTALDNNELSVHYQPQLETTTGRIRGFEALARWHHPELGAISPMEFIPIAEEAGLIGRIDAWVMREACLRTVELQRAFGKPYSISVNVSAVELRQSGLAEIIARTLRDTKLRPECLEIEITESVLIDSLESSTAVLREVERLGVRIALDDFGTGYSSLSYLMSLPIHTLKIDKSFIQNMAAAAGEKAIVESIIALVHKLGHQVVAEGIETEEQLALLKNWDCDYVQGYLHSRPVPEPDLPSLIAAREAAAAVDRG</sequence>
<dbReference type="PROSITE" id="PS51257">
    <property type="entry name" value="PROKAR_LIPOPROTEIN"/>
    <property type="match status" value="1"/>
</dbReference>
<evidence type="ECO:0000313" key="11">
    <source>
        <dbReference type="Proteomes" id="UP000476064"/>
    </source>
</evidence>
<dbReference type="KEGG" id="plyc:GXP70_26165"/>
<evidence type="ECO:0000256" key="1">
    <source>
        <dbReference type="ARBA" id="ARBA00004651"/>
    </source>
</evidence>
<dbReference type="NCBIfam" id="TIGR00254">
    <property type="entry name" value="GGDEF"/>
    <property type="match status" value="1"/>
</dbReference>
<feature type="domain" description="GGDEF" evidence="9">
    <location>
        <begin position="383"/>
        <end position="516"/>
    </location>
</feature>
<dbReference type="SUPFAM" id="SSF158472">
    <property type="entry name" value="HAMP domain-like"/>
    <property type="match status" value="1"/>
</dbReference>
<keyword evidence="2" id="KW-1003">Cell membrane</keyword>
<dbReference type="CDD" id="cd06225">
    <property type="entry name" value="HAMP"/>
    <property type="match status" value="1"/>
</dbReference>
<dbReference type="InterPro" id="IPR052155">
    <property type="entry name" value="Biofilm_reg_signaling"/>
</dbReference>
<dbReference type="InterPro" id="IPR000160">
    <property type="entry name" value="GGDEF_dom"/>
</dbReference>
<dbReference type="InterPro" id="IPR001633">
    <property type="entry name" value="EAL_dom"/>
</dbReference>
<evidence type="ECO:0000256" key="4">
    <source>
        <dbReference type="ARBA" id="ARBA00022989"/>
    </source>
</evidence>
<dbReference type="AlphaFoldDB" id="A0A6C0G5T9"/>
<dbReference type="GO" id="GO:0005886">
    <property type="term" value="C:plasma membrane"/>
    <property type="evidence" value="ECO:0007669"/>
    <property type="project" value="UniProtKB-SubCell"/>
</dbReference>
<keyword evidence="4 6" id="KW-1133">Transmembrane helix</keyword>
<evidence type="ECO:0000256" key="6">
    <source>
        <dbReference type="SAM" id="Phobius"/>
    </source>
</evidence>
<dbReference type="GO" id="GO:0007165">
    <property type="term" value="P:signal transduction"/>
    <property type="evidence" value="ECO:0007669"/>
    <property type="project" value="InterPro"/>
</dbReference>
<dbReference type="Gene3D" id="3.30.70.270">
    <property type="match status" value="1"/>
</dbReference>
<keyword evidence="3 6" id="KW-0812">Transmembrane</keyword>
<name>A0A6C0G5T9_9BACL</name>
<dbReference type="InterPro" id="IPR029787">
    <property type="entry name" value="Nucleotide_cyclase"/>
</dbReference>
<dbReference type="CDD" id="cd18773">
    <property type="entry name" value="PDC1_HK_sensor"/>
    <property type="match status" value="1"/>
</dbReference>
<evidence type="ECO:0000259" key="9">
    <source>
        <dbReference type="PROSITE" id="PS50887"/>
    </source>
</evidence>
<dbReference type="InterPro" id="IPR003660">
    <property type="entry name" value="HAMP_dom"/>
</dbReference>
<feature type="domain" description="EAL" evidence="7">
    <location>
        <begin position="525"/>
        <end position="779"/>
    </location>
</feature>
<dbReference type="PANTHER" id="PTHR44757">
    <property type="entry name" value="DIGUANYLATE CYCLASE DGCP"/>
    <property type="match status" value="1"/>
</dbReference>
<dbReference type="InterPro" id="IPR043128">
    <property type="entry name" value="Rev_trsase/Diguanyl_cyclase"/>
</dbReference>
<accession>A0A6C0G5T9</accession>
<dbReference type="Pfam" id="PF00563">
    <property type="entry name" value="EAL"/>
    <property type="match status" value="1"/>
</dbReference>
<dbReference type="PROSITE" id="PS50883">
    <property type="entry name" value="EAL"/>
    <property type="match status" value="1"/>
</dbReference>
<dbReference type="Gene3D" id="1.10.8.500">
    <property type="entry name" value="HAMP domain in histidine kinase"/>
    <property type="match status" value="1"/>
</dbReference>
<dbReference type="Pfam" id="PF02743">
    <property type="entry name" value="dCache_1"/>
    <property type="match status" value="1"/>
</dbReference>
<comment type="subcellular location">
    <subcellularLocation>
        <location evidence="1">Cell membrane</location>
        <topology evidence="1">Multi-pass membrane protein</topology>
    </subcellularLocation>
</comment>
<dbReference type="Gene3D" id="3.20.20.450">
    <property type="entry name" value="EAL domain"/>
    <property type="match status" value="1"/>
</dbReference>
<organism evidence="10 11">
    <name type="scientific">Paenibacillus lycopersici</name>
    <dbReference type="NCBI Taxonomy" id="2704462"/>
    <lineage>
        <taxon>Bacteria</taxon>
        <taxon>Bacillati</taxon>
        <taxon>Bacillota</taxon>
        <taxon>Bacilli</taxon>
        <taxon>Bacillales</taxon>
        <taxon>Paenibacillaceae</taxon>
        <taxon>Paenibacillus</taxon>
    </lineage>
</organism>
<dbReference type="CDD" id="cd12912">
    <property type="entry name" value="PDC2_MCP_like"/>
    <property type="match status" value="1"/>
</dbReference>
<dbReference type="FunFam" id="3.30.70.270:FF:000001">
    <property type="entry name" value="Diguanylate cyclase domain protein"/>
    <property type="match status" value="1"/>
</dbReference>
<dbReference type="Proteomes" id="UP000476064">
    <property type="component" value="Chromosome"/>
</dbReference>
<dbReference type="Gene3D" id="3.30.450.20">
    <property type="entry name" value="PAS domain"/>
    <property type="match status" value="2"/>
</dbReference>
<dbReference type="CDD" id="cd01949">
    <property type="entry name" value="GGDEF"/>
    <property type="match status" value="1"/>
</dbReference>
<dbReference type="InterPro" id="IPR035919">
    <property type="entry name" value="EAL_sf"/>
</dbReference>
<dbReference type="SMART" id="SM00267">
    <property type="entry name" value="GGDEF"/>
    <property type="match status" value="1"/>
</dbReference>
<evidence type="ECO:0000313" key="10">
    <source>
        <dbReference type="EMBL" id="QHT63109.1"/>
    </source>
</evidence>
<keyword evidence="11" id="KW-1185">Reference proteome</keyword>
<evidence type="ECO:0000256" key="5">
    <source>
        <dbReference type="ARBA" id="ARBA00023136"/>
    </source>
</evidence>
<reference evidence="10 11" key="1">
    <citation type="submission" date="2020-01" db="EMBL/GenBank/DDBJ databases">
        <title>Paenibacillus sp. nov., isolated from tomato rhizosphere.</title>
        <authorList>
            <person name="Weon H.-Y."/>
            <person name="Lee S.A."/>
        </authorList>
    </citation>
    <scope>NUCLEOTIDE SEQUENCE [LARGE SCALE GENOMIC DNA]</scope>
    <source>
        <strain evidence="10 11">12200R-189</strain>
    </source>
</reference>
<evidence type="ECO:0000259" key="8">
    <source>
        <dbReference type="PROSITE" id="PS50885"/>
    </source>
</evidence>
<proteinExistence type="predicted"/>
<dbReference type="SMART" id="SM00304">
    <property type="entry name" value="HAMP"/>
    <property type="match status" value="1"/>
</dbReference>
<dbReference type="PROSITE" id="PS50887">
    <property type="entry name" value="GGDEF"/>
    <property type="match status" value="1"/>
</dbReference>
<dbReference type="EMBL" id="CP048209">
    <property type="protein sequence ID" value="QHT63109.1"/>
    <property type="molecule type" value="Genomic_DNA"/>
</dbReference>